<keyword evidence="3 8" id="KW-0813">Transport</keyword>
<accession>G9YEL1</accession>
<evidence type="ECO:0000256" key="3">
    <source>
        <dbReference type="ARBA" id="ARBA00022448"/>
    </source>
</evidence>
<feature type="domain" description="Major facilitator superfamily (MFS) profile" evidence="9">
    <location>
        <begin position="14"/>
        <end position="393"/>
    </location>
</feature>
<proteinExistence type="inferred from homology"/>
<keyword evidence="7 8" id="KW-0472">Membrane</keyword>
<comment type="caution">
    <text evidence="10">The sequence shown here is derived from an EMBL/GenBank/DDBJ whole genome shotgun (WGS) entry which is preliminary data.</text>
</comment>
<dbReference type="GO" id="GO:0042910">
    <property type="term" value="F:xenobiotic transmembrane transporter activity"/>
    <property type="evidence" value="ECO:0007669"/>
    <property type="project" value="InterPro"/>
</dbReference>
<dbReference type="AlphaFoldDB" id="G9YEL1"/>
<reference evidence="10 11" key="1">
    <citation type="submission" date="2011-08" db="EMBL/GenBank/DDBJ databases">
        <authorList>
            <person name="Weinstock G."/>
            <person name="Sodergren E."/>
            <person name="Clifton S."/>
            <person name="Fulton L."/>
            <person name="Fulton B."/>
            <person name="Courtney L."/>
            <person name="Fronick C."/>
            <person name="Harrison M."/>
            <person name="Strong C."/>
            <person name="Farmer C."/>
            <person name="Delahaunty K."/>
            <person name="Markovic C."/>
            <person name="Hall O."/>
            <person name="Minx P."/>
            <person name="Tomlinson C."/>
            <person name="Mitreva M."/>
            <person name="Hou S."/>
            <person name="Chen J."/>
            <person name="Wollam A."/>
            <person name="Pepin K.H."/>
            <person name="Johnson M."/>
            <person name="Bhonagiri V."/>
            <person name="Zhang X."/>
            <person name="Suruliraj S."/>
            <person name="Warren W."/>
            <person name="Chinwalla A."/>
            <person name="Mardis E.R."/>
            <person name="Wilson R.K."/>
        </authorList>
    </citation>
    <scope>NUCLEOTIDE SEQUENCE [LARGE SCALE GENOMIC DNA]</scope>
    <source>
        <strain evidence="10 11">F0357</strain>
    </source>
</reference>
<feature type="transmembrane region" description="Helical" evidence="8">
    <location>
        <begin position="255"/>
        <end position="276"/>
    </location>
</feature>
<feature type="transmembrane region" description="Helical" evidence="8">
    <location>
        <begin position="109"/>
        <end position="126"/>
    </location>
</feature>
<gene>
    <name evidence="10" type="ORF">HMPREF0080_00070</name>
</gene>
<evidence type="ECO:0000259" key="9">
    <source>
        <dbReference type="PROSITE" id="PS50850"/>
    </source>
</evidence>
<evidence type="ECO:0000313" key="10">
    <source>
        <dbReference type="EMBL" id="EHM44000.1"/>
    </source>
</evidence>
<keyword evidence="11" id="KW-1185">Reference proteome</keyword>
<feature type="transmembrane region" description="Helical" evidence="8">
    <location>
        <begin position="371"/>
        <end position="393"/>
    </location>
</feature>
<dbReference type="Gene3D" id="1.20.1720.10">
    <property type="entry name" value="Multidrug resistance protein D"/>
    <property type="match status" value="1"/>
</dbReference>
<evidence type="ECO:0000256" key="8">
    <source>
        <dbReference type="RuleBase" id="RU365088"/>
    </source>
</evidence>
<dbReference type="STRING" id="861450.HMPREF0080_00070"/>
<dbReference type="PANTHER" id="PTHR23502:SF132">
    <property type="entry name" value="POLYAMINE TRANSPORTER 2-RELATED"/>
    <property type="match status" value="1"/>
</dbReference>
<feature type="transmembrane region" description="Helical" evidence="8">
    <location>
        <begin position="344"/>
        <end position="365"/>
    </location>
</feature>
<comment type="similarity">
    <text evidence="2 8">Belongs to the major facilitator superfamily. Bcr/CmlA family.</text>
</comment>
<dbReference type="InterPro" id="IPR020846">
    <property type="entry name" value="MFS_dom"/>
</dbReference>
<evidence type="ECO:0000256" key="1">
    <source>
        <dbReference type="ARBA" id="ARBA00004651"/>
    </source>
</evidence>
<dbReference type="EMBL" id="AGCJ01000002">
    <property type="protein sequence ID" value="EHM44000.1"/>
    <property type="molecule type" value="Genomic_DNA"/>
</dbReference>
<dbReference type="eggNOG" id="COG2814">
    <property type="taxonomic scope" value="Bacteria"/>
</dbReference>
<evidence type="ECO:0000256" key="6">
    <source>
        <dbReference type="ARBA" id="ARBA00022989"/>
    </source>
</evidence>
<feature type="transmembrane region" description="Helical" evidence="8">
    <location>
        <begin position="169"/>
        <end position="187"/>
    </location>
</feature>
<dbReference type="RefSeq" id="WP_006789047.1">
    <property type="nucleotide sequence ID" value="NZ_JH417561.1"/>
</dbReference>
<feature type="transmembrane region" description="Helical" evidence="8">
    <location>
        <begin position="12"/>
        <end position="29"/>
    </location>
</feature>
<dbReference type="OrthoDB" id="9800416at2"/>
<evidence type="ECO:0000256" key="5">
    <source>
        <dbReference type="ARBA" id="ARBA00022692"/>
    </source>
</evidence>
<evidence type="ECO:0000256" key="2">
    <source>
        <dbReference type="ARBA" id="ARBA00006236"/>
    </source>
</evidence>
<feature type="transmembrane region" description="Helical" evidence="8">
    <location>
        <begin position="216"/>
        <end position="235"/>
    </location>
</feature>
<feature type="transmembrane region" description="Helical" evidence="8">
    <location>
        <begin position="309"/>
        <end position="332"/>
    </location>
</feature>
<dbReference type="GO" id="GO:0005886">
    <property type="term" value="C:plasma membrane"/>
    <property type="evidence" value="ECO:0007669"/>
    <property type="project" value="UniProtKB-SubCell"/>
</dbReference>
<keyword evidence="4 8" id="KW-1003">Cell membrane</keyword>
<feature type="transmembrane region" description="Helical" evidence="8">
    <location>
        <begin position="138"/>
        <end position="157"/>
    </location>
</feature>
<dbReference type="InterPro" id="IPR036259">
    <property type="entry name" value="MFS_trans_sf"/>
</dbReference>
<protein>
    <recommendedName>
        <fullName evidence="8">Bcr/CflA family efflux transporter</fullName>
    </recommendedName>
</protein>
<dbReference type="GO" id="GO:1990961">
    <property type="term" value="P:xenobiotic detoxification by transmembrane export across the plasma membrane"/>
    <property type="evidence" value="ECO:0007669"/>
    <property type="project" value="InterPro"/>
</dbReference>
<dbReference type="InterPro" id="IPR011701">
    <property type="entry name" value="MFS"/>
</dbReference>
<dbReference type="SUPFAM" id="SSF103473">
    <property type="entry name" value="MFS general substrate transporter"/>
    <property type="match status" value="1"/>
</dbReference>
<dbReference type="Pfam" id="PF07690">
    <property type="entry name" value="MFS_1"/>
    <property type="match status" value="1"/>
</dbReference>
<keyword evidence="6 8" id="KW-1133">Transmembrane helix</keyword>
<evidence type="ECO:0000256" key="7">
    <source>
        <dbReference type="ARBA" id="ARBA00023136"/>
    </source>
</evidence>
<organism evidence="10 11">
    <name type="scientific">Anaeroglobus geminatus F0357</name>
    <dbReference type="NCBI Taxonomy" id="861450"/>
    <lineage>
        <taxon>Bacteria</taxon>
        <taxon>Bacillati</taxon>
        <taxon>Bacillota</taxon>
        <taxon>Negativicutes</taxon>
        <taxon>Veillonellales</taxon>
        <taxon>Veillonellaceae</taxon>
        <taxon>Anaeroglobus</taxon>
    </lineage>
</organism>
<dbReference type="InterPro" id="IPR004812">
    <property type="entry name" value="Efflux_drug-R_Bcr/CmlA"/>
</dbReference>
<name>G9YEL1_9FIRM</name>
<dbReference type="PROSITE" id="PS50850">
    <property type="entry name" value="MFS"/>
    <property type="match status" value="1"/>
</dbReference>
<dbReference type="CDD" id="cd17320">
    <property type="entry name" value="MFS_MdfA_MDR_like"/>
    <property type="match status" value="1"/>
</dbReference>
<dbReference type="FunFam" id="1.20.1720.10:FF:000005">
    <property type="entry name" value="Bcr/CflA family efflux transporter"/>
    <property type="match status" value="1"/>
</dbReference>
<keyword evidence="5 8" id="KW-0812">Transmembrane</keyword>
<dbReference type="HOGENOM" id="CLU_001265_47_0_9"/>
<sequence length="405" mass="43183">MEQEDKRRHVPVSLVVFLGMLAAIAPLSTDMYLPALPEMMGNFNVSSSMVQLTLTFSMAGMAAGQLFAGPVSDEKGRRMPLLTAMVVFAVSTLGCFFSNTVYVFLLCRLIQGLSGGAGIVIARAVVRDVASGPALMRLFSMLMLVNGLAPVLGPVIGGQILRFFSWRGVFGFLFLIALCLTAGAAVFRETLKEKKKVTGGITESIKNYRPLFKDSYFMGHCLMQCFSFAAFFGYISGSSFVFQNVYHVSAQTYSYIFGVNGIGLLLTGALTGRLAGHIAEWKLLRVALTAAFSGSLVLLAGFIMYAPLFVIAVTIFITVSTLSAMGSASFSLAMQKQGKSAGGAAALIGFFSLISGAVMAPVVGIGGSDTALPMGIIIVVGEAGALLMFYKFIYTHHKDEHKDEA</sequence>
<evidence type="ECO:0000313" key="11">
    <source>
        <dbReference type="Proteomes" id="UP000005481"/>
    </source>
</evidence>
<evidence type="ECO:0000256" key="4">
    <source>
        <dbReference type="ARBA" id="ARBA00022475"/>
    </source>
</evidence>
<comment type="subcellular location">
    <subcellularLocation>
        <location evidence="1 8">Cell membrane</location>
        <topology evidence="1 8">Multi-pass membrane protein</topology>
    </subcellularLocation>
</comment>
<feature type="transmembrane region" description="Helical" evidence="8">
    <location>
        <begin position="81"/>
        <end position="103"/>
    </location>
</feature>
<dbReference type="PANTHER" id="PTHR23502">
    <property type="entry name" value="MAJOR FACILITATOR SUPERFAMILY"/>
    <property type="match status" value="1"/>
</dbReference>
<feature type="transmembrane region" description="Helical" evidence="8">
    <location>
        <begin position="49"/>
        <end position="69"/>
    </location>
</feature>
<dbReference type="PATRIC" id="fig|861450.3.peg.68"/>
<dbReference type="NCBIfam" id="TIGR00710">
    <property type="entry name" value="efflux_Bcr_CflA"/>
    <property type="match status" value="1"/>
</dbReference>
<feature type="transmembrane region" description="Helical" evidence="8">
    <location>
        <begin position="283"/>
        <end position="303"/>
    </location>
</feature>
<dbReference type="Proteomes" id="UP000005481">
    <property type="component" value="Unassembled WGS sequence"/>
</dbReference>